<dbReference type="AlphaFoldDB" id="A0ABD1ZS97"/>
<feature type="compositionally biased region" description="Basic and acidic residues" evidence="1">
    <location>
        <begin position="507"/>
        <end position="521"/>
    </location>
</feature>
<keyword evidence="3" id="KW-1185">Reference proteome</keyword>
<feature type="compositionally biased region" description="Basic and acidic residues" evidence="1">
    <location>
        <begin position="528"/>
        <end position="569"/>
    </location>
</feature>
<evidence type="ECO:0000256" key="1">
    <source>
        <dbReference type="SAM" id="MobiDB-lite"/>
    </source>
</evidence>
<feature type="compositionally biased region" description="Basic and acidic residues" evidence="1">
    <location>
        <begin position="370"/>
        <end position="411"/>
    </location>
</feature>
<sequence length="569" mass="64331">MPHEAVSTYFTGSQCGFEFHNCFLRRYPDYKHILCSLCRDINSRWPPPPKDPPKPEKNPNLIYPGDIDPDFQPSRGDILVVNPTIGPSLRKLGFKGCCVLTYDGSPDFQFVRGDVLVRIGGYEVQVVESPPKAPEKKGKGKTPQTKATTEKKNDKPGGKKDGKGAGGSKAAVIQTEKPPEPDQRPNLVTYKPYEKVEVYYCSGDKEWKFMGIQGNLEMKQKVLLETQCPGLTTFYRYYKAGTKVLPHTLTPCLGEIILPEWLWREDFDHKANKWRAAGRWYRPDIPESRNLLPGMILLRPLVGQLKAEGSSLLNVVEMARFKRLEEAKAKELADKQLLERFLAMERDNAIAAAAVTAIPEKEVKKGKKSKKDEKDDKKKDNDPKKKAKDENTDNKTDQKKKGGKKVDEKDTKKKGKKGGVKEEEKDDSSSESPPLPNNNEFLNLAKWGAVELYQFEGEGEQQGWTYYGRSNRICDTAYTSPPLTEPTTRKPKFIHKDDGAQIVEPPPEEKPPEPEPDEKSKKNNGKKGVKEQNNDTKKGDKDDKNNKGNQKERQKKEEKGDVKEKKATK</sequence>
<feature type="region of interest" description="Disordered" evidence="1">
    <location>
        <begin position="474"/>
        <end position="569"/>
    </location>
</feature>
<protein>
    <submittedName>
        <fullName evidence="2">Uncharacterized protein</fullName>
    </submittedName>
</protein>
<accession>A0ABD1ZS97</accession>
<evidence type="ECO:0000313" key="2">
    <source>
        <dbReference type="EMBL" id="KAL2653631.1"/>
    </source>
</evidence>
<proteinExistence type="predicted"/>
<feature type="region of interest" description="Disordered" evidence="1">
    <location>
        <begin position="45"/>
        <end position="68"/>
    </location>
</feature>
<comment type="caution">
    <text evidence="2">The sequence shown here is derived from an EMBL/GenBank/DDBJ whole genome shotgun (WGS) entry which is preliminary data.</text>
</comment>
<feature type="region of interest" description="Disordered" evidence="1">
    <location>
        <begin position="128"/>
        <end position="187"/>
    </location>
</feature>
<gene>
    <name evidence="2" type="ORF">R1flu_021759</name>
</gene>
<organism evidence="2 3">
    <name type="scientific">Riccia fluitans</name>
    <dbReference type="NCBI Taxonomy" id="41844"/>
    <lineage>
        <taxon>Eukaryota</taxon>
        <taxon>Viridiplantae</taxon>
        <taxon>Streptophyta</taxon>
        <taxon>Embryophyta</taxon>
        <taxon>Marchantiophyta</taxon>
        <taxon>Marchantiopsida</taxon>
        <taxon>Marchantiidae</taxon>
        <taxon>Marchantiales</taxon>
        <taxon>Ricciaceae</taxon>
        <taxon>Riccia</taxon>
    </lineage>
</organism>
<dbReference type="Proteomes" id="UP001605036">
    <property type="component" value="Unassembled WGS sequence"/>
</dbReference>
<dbReference type="EMBL" id="JBHFFA010000001">
    <property type="protein sequence ID" value="KAL2653631.1"/>
    <property type="molecule type" value="Genomic_DNA"/>
</dbReference>
<feature type="region of interest" description="Disordered" evidence="1">
    <location>
        <begin position="362"/>
        <end position="440"/>
    </location>
</feature>
<name>A0ABD1ZS97_9MARC</name>
<feature type="compositionally biased region" description="Basic and acidic residues" evidence="1">
    <location>
        <begin position="148"/>
        <end position="163"/>
    </location>
</feature>
<reference evidence="2 3" key="1">
    <citation type="submission" date="2024-09" db="EMBL/GenBank/DDBJ databases">
        <title>Chromosome-scale assembly of Riccia fluitans.</title>
        <authorList>
            <person name="Paukszto L."/>
            <person name="Sawicki J."/>
            <person name="Karawczyk K."/>
            <person name="Piernik-Szablinska J."/>
            <person name="Szczecinska M."/>
            <person name="Mazdziarz M."/>
        </authorList>
    </citation>
    <scope>NUCLEOTIDE SEQUENCE [LARGE SCALE GENOMIC DNA]</scope>
    <source>
        <strain evidence="2">Rf_01</strain>
        <tissue evidence="2">Aerial parts of the thallus</tissue>
    </source>
</reference>
<feature type="compositionally biased region" description="Polar residues" evidence="1">
    <location>
        <begin position="477"/>
        <end position="486"/>
    </location>
</feature>
<evidence type="ECO:0000313" key="3">
    <source>
        <dbReference type="Proteomes" id="UP001605036"/>
    </source>
</evidence>